<evidence type="ECO:0000313" key="2">
    <source>
        <dbReference type="Proteomes" id="UP000316639"/>
    </source>
</evidence>
<dbReference type="EMBL" id="VOBR01000042">
    <property type="protein sequence ID" value="TWP45305.1"/>
    <property type="molecule type" value="Genomic_DNA"/>
</dbReference>
<organism evidence="1 2">
    <name type="scientific">Lentzea tibetensis</name>
    <dbReference type="NCBI Taxonomy" id="2591470"/>
    <lineage>
        <taxon>Bacteria</taxon>
        <taxon>Bacillati</taxon>
        <taxon>Actinomycetota</taxon>
        <taxon>Actinomycetes</taxon>
        <taxon>Pseudonocardiales</taxon>
        <taxon>Pseudonocardiaceae</taxon>
        <taxon>Lentzea</taxon>
    </lineage>
</organism>
<sequence length="515" mass="57757">MFRLILDDSPIMASVIGIPGYEDRMRDWSEEGDQALRARAADIVDRAAADTEEDPVTRAVIVDQAHSLIATIDSRIVEHVVAEGFFGPVGSLFTMLPLIDAAPRLPKIPEYLRQVADRLRTEDRYPLSRHVATAVAHVERYLASPVAKWEESNSELVRAAFAEYRDVLRDEIAPHGRPDDEAGLCWLPDGERNYARLVERYTTTKHTPEQLHQIGLDLIAKLREEYVEIGSKVFGLDTVEEVFEKLRTDTSLRWPDEQSMIDAARLSITRAEEAAPQWFGRVPSTRCQVEFVPEAEQDIAPLAYYVDPAPDGSRPGTYFLNPKGATERHRSLSDAIAFHEAVPGHHFQIELSKELDLPDIRKYAFIDAYLEGWALYTERLADEMGLYTDDLARIGMLTQDAMRAGRLVVDTGIHAFGWSRQRAIDFLLENTVMSPVEVEAEIDRYIEVPGQALAYMVGRLEIQRLRDQASATMGDRFDIREFHDLVIGGGPLPLAVLADVVTAWSSPAPSSSSST</sequence>
<dbReference type="Proteomes" id="UP000316639">
    <property type="component" value="Unassembled WGS sequence"/>
</dbReference>
<gene>
    <name evidence="1" type="ORF">FKR81_39455</name>
</gene>
<dbReference type="PANTHER" id="PTHR33361:SF2">
    <property type="entry name" value="DUF885 DOMAIN-CONTAINING PROTEIN"/>
    <property type="match status" value="1"/>
</dbReference>
<protein>
    <submittedName>
        <fullName evidence="1">DUF885 domain-containing protein</fullName>
    </submittedName>
</protein>
<keyword evidence="2" id="KW-1185">Reference proteome</keyword>
<dbReference type="Pfam" id="PF05960">
    <property type="entry name" value="DUF885"/>
    <property type="match status" value="1"/>
</dbReference>
<dbReference type="OrthoDB" id="9760040at2"/>
<reference evidence="1 2" key="1">
    <citation type="submission" date="2019-07" db="EMBL/GenBank/DDBJ databases">
        <title>Lentzea xizangensis sp. nov., isolated from Qinghai-Tibetan Plateau Soils.</title>
        <authorList>
            <person name="Huang J."/>
        </authorList>
    </citation>
    <scope>NUCLEOTIDE SEQUENCE [LARGE SCALE GENOMIC DNA]</scope>
    <source>
        <strain evidence="1 2">FXJ1.1311</strain>
    </source>
</reference>
<accession>A0A563EGE7</accession>
<dbReference type="PANTHER" id="PTHR33361">
    <property type="entry name" value="GLR0591 PROTEIN"/>
    <property type="match status" value="1"/>
</dbReference>
<dbReference type="InterPro" id="IPR010281">
    <property type="entry name" value="DUF885"/>
</dbReference>
<name>A0A563EGE7_9PSEU</name>
<evidence type="ECO:0000313" key="1">
    <source>
        <dbReference type="EMBL" id="TWP45305.1"/>
    </source>
</evidence>
<comment type="caution">
    <text evidence="1">The sequence shown here is derived from an EMBL/GenBank/DDBJ whole genome shotgun (WGS) entry which is preliminary data.</text>
</comment>
<dbReference type="AlphaFoldDB" id="A0A563EGE7"/>
<proteinExistence type="predicted"/>